<dbReference type="OMA" id="MGHCMEY"/>
<dbReference type="GO" id="GO:0005737">
    <property type="term" value="C:cytoplasm"/>
    <property type="evidence" value="ECO:0007669"/>
    <property type="project" value="TreeGrafter"/>
</dbReference>
<dbReference type="SUPFAM" id="SSF49785">
    <property type="entry name" value="Galactose-binding domain-like"/>
    <property type="match status" value="1"/>
</dbReference>
<gene>
    <name evidence="4" type="ORF">SPOG_04736</name>
</gene>
<dbReference type="InterPro" id="IPR011043">
    <property type="entry name" value="Gal_Oxase/kelch_b-propeller"/>
</dbReference>
<dbReference type="EMBL" id="KE546989">
    <property type="protein sequence ID" value="EPY53008.1"/>
    <property type="molecule type" value="Genomic_DNA"/>
</dbReference>
<accession>S9VZE3</accession>
<dbReference type="InterPro" id="IPR015915">
    <property type="entry name" value="Kelch-typ_b-propeller"/>
</dbReference>
<feature type="domain" description="Muskelin N-terminal" evidence="3">
    <location>
        <begin position="3"/>
        <end position="200"/>
    </location>
</feature>
<dbReference type="SUPFAM" id="SSF50965">
    <property type="entry name" value="Galactose oxidase, central domain"/>
    <property type="match status" value="1"/>
</dbReference>
<dbReference type="InterPro" id="IPR052456">
    <property type="entry name" value="CTLH_complex_component"/>
</dbReference>
<dbReference type="InterPro" id="IPR010565">
    <property type="entry name" value="Muskelin_N"/>
</dbReference>
<proteinExistence type="predicted"/>
<dbReference type="STRING" id="653667.S9VZE3"/>
<dbReference type="InterPro" id="IPR006652">
    <property type="entry name" value="Kelch_1"/>
</dbReference>
<dbReference type="Pfam" id="PF01344">
    <property type="entry name" value="Kelch_1"/>
    <property type="match status" value="1"/>
</dbReference>
<evidence type="ECO:0000259" key="3">
    <source>
        <dbReference type="Pfam" id="PF06588"/>
    </source>
</evidence>
<dbReference type="Proteomes" id="UP000015464">
    <property type="component" value="Unassembled WGS sequence"/>
</dbReference>
<dbReference type="eggNOG" id="KOG2437">
    <property type="taxonomic scope" value="Eukaryota"/>
</dbReference>
<dbReference type="PANTHER" id="PTHR15526">
    <property type="entry name" value="MUSKELIN"/>
    <property type="match status" value="1"/>
</dbReference>
<dbReference type="InterPro" id="IPR008979">
    <property type="entry name" value="Galactose-bd-like_sf"/>
</dbReference>
<dbReference type="GeneID" id="25039049"/>
<keyword evidence="2" id="KW-0677">Repeat</keyword>
<dbReference type="AlphaFoldDB" id="S9VZE3"/>
<dbReference type="Pfam" id="PF24681">
    <property type="entry name" value="Kelch_KLHDC2_KLHL20_DRC7"/>
    <property type="match status" value="1"/>
</dbReference>
<dbReference type="Gene3D" id="2.120.10.80">
    <property type="entry name" value="Kelch-type beta propeller"/>
    <property type="match status" value="2"/>
</dbReference>
<dbReference type="PANTHER" id="PTHR15526:SF5">
    <property type="entry name" value="MUSKELIN"/>
    <property type="match status" value="1"/>
</dbReference>
<dbReference type="Gene3D" id="2.60.120.260">
    <property type="entry name" value="Galactose-binding domain-like"/>
    <property type="match status" value="1"/>
</dbReference>
<evidence type="ECO:0000313" key="4">
    <source>
        <dbReference type="EMBL" id="EPY53008.1"/>
    </source>
</evidence>
<dbReference type="Pfam" id="PF06588">
    <property type="entry name" value="Muskelin_N"/>
    <property type="match status" value="1"/>
</dbReference>
<keyword evidence="5" id="KW-1185">Reference proteome</keyword>
<evidence type="ECO:0000256" key="2">
    <source>
        <dbReference type="ARBA" id="ARBA00022737"/>
    </source>
</evidence>
<evidence type="ECO:0000256" key="1">
    <source>
        <dbReference type="ARBA" id="ARBA00022441"/>
    </source>
</evidence>
<dbReference type="RefSeq" id="XP_013022881.1">
    <property type="nucleotide sequence ID" value="XM_013167427.1"/>
</dbReference>
<sequence length="705" mass="82408">MEKKILPYTIHDWSSYSGKYHPYNIAKHEPRKVESRWSCANSKFFSKLDTQFILLKLKEPCVVTDILFGKYCAPHLCNLKEFAVYGGRDQWHLLLLLKAGLTNDSNTEAFTLQSQKENSNVFPFACKYIKIVPLQAHAPEFNLSIWYVELHGYNAPHCLSATEKQRVKELETKAIKYLLSYFLYKGNSQVCSAIAHHYQIPYMLSPLNLLYSAICESGDLCDAIRLFEEKVWKELSQRWKKEAQPKILTKEISLLSRGIGPRSGHQMVYNPQDNSIYHYGGWDGIETFSDLWKFSVETQSWSLLGPNQPPGKRVCHRMVLDSSRQCIYLLGNYFGTAGGSLVSPDVKPDFWKYNIKKGYWTCLSKDTSIEQGPMAIFDQAMTLNEKENILYVCGGCKWDPGDLVFETFYLYYVDYGIWERKLIAFKSLNANMNLLTERMGHCMEYAADEDLIYVFGGQTHDQEFLADMHIIDTSSWEAQSHDWSQCGKDCPYPAFCQRSSLDEKKKRIFAFYGYEQREYHKILQPSIWAYYIEQKQWKKVIDINEKIGNPHPCARKGLIYDRFGHALAVNWETETFYISGGNASSHPLKPMKLKDFWKLQINEEWGQDTVYEQVLLELHIQRFYELKFKDPVKAIYYLQTELQPKFKKHQTFWVQMITGIFKEKLGFEDLRRLRIETFEKICDLLPHCEDEIIPSDTLLNMVELF</sequence>
<name>S9VZE3_SCHCR</name>
<organism evidence="4 5">
    <name type="scientific">Schizosaccharomyces cryophilus (strain OY26 / ATCC MYA-4695 / CBS 11777 / NBRC 106824 / NRRL Y48691)</name>
    <name type="common">Fission yeast</name>
    <dbReference type="NCBI Taxonomy" id="653667"/>
    <lineage>
        <taxon>Eukaryota</taxon>
        <taxon>Fungi</taxon>
        <taxon>Dikarya</taxon>
        <taxon>Ascomycota</taxon>
        <taxon>Taphrinomycotina</taxon>
        <taxon>Schizosaccharomycetes</taxon>
        <taxon>Schizosaccharomycetales</taxon>
        <taxon>Schizosaccharomycetaceae</taxon>
        <taxon>Schizosaccharomyces</taxon>
    </lineage>
</organism>
<dbReference type="OrthoDB" id="10052615at2759"/>
<evidence type="ECO:0000313" key="5">
    <source>
        <dbReference type="Proteomes" id="UP000015464"/>
    </source>
</evidence>
<keyword evidence="1" id="KW-0880">Kelch repeat</keyword>
<reference evidence="4 5" key="1">
    <citation type="journal article" date="2011" name="Science">
        <title>Comparative functional genomics of the fission yeasts.</title>
        <authorList>
            <person name="Rhind N."/>
            <person name="Chen Z."/>
            <person name="Yassour M."/>
            <person name="Thompson D.A."/>
            <person name="Haas B.J."/>
            <person name="Habib N."/>
            <person name="Wapinski I."/>
            <person name="Roy S."/>
            <person name="Lin M.F."/>
            <person name="Heiman D.I."/>
            <person name="Young S.K."/>
            <person name="Furuya K."/>
            <person name="Guo Y."/>
            <person name="Pidoux A."/>
            <person name="Chen H.M."/>
            <person name="Robbertse B."/>
            <person name="Goldberg J.M."/>
            <person name="Aoki K."/>
            <person name="Bayne E.H."/>
            <person name="Berlin A.M."/>
            <person name="Desjardins C.A."/>
            <person name="Dobbs E."/>
            <person name="Dukaj L."/>
            <person name="Fan L."/>
            <person name="FitzGerald M.G."/>
            <person name="French C."/>
            <person name="Gujja S."/>
            <person name="Hansen K."/>
            <person name="Keifenheim D."/>
            <person name="Levin J.Z."/>
            <person name="Mosher R.A."/>
            <person name="Mueller C.A."/>
            <person name="Pfiffner J."/>
            <person name="Priest M."/>
            <person name="Russ C."/>
            <person name="Smialowska A."/>
            <person name="Swoboda P."/>
            <person name="Sykes S.M."/>
            <person name="Vaughn M."/>
            <person name="Vengrova S."/>
            <person name="Yoder R."/>
            <person name="Zeng Q."/>
            <person name="Allshire R."/>
            <person name="Baulcombe D."/>
            <person name="Birren B.W."/>
            <person name="Brown W."/>
            <person name="Ekwall K."/>
            <person name="Kellis M."/>
            <person name="Leatherwood J."/>
            <person name="Levin H."/>
            <person name="Margalit H."/>
            <person name="Martienssen R."/>
            <person name="Nieduszynski C.A."/>
            <person name="Spatafora J.W."/>
            <person name="Friedman N."/>
            <person name="Dalgaard J.Z."/>
            <person name="Baumann P."/>
            <person name="Niki H."/>
            <person name="Regev A."/>
            <person name="Nusbaum C."/>
        </authorList>
    </citation>
    <scope>NUCLEOTIDE SEQUENCE [LARGE SCALE GENOMIC DNA]</scope>
    <source>
        <strain evidence="5">OY26 / ATCC MYA-4695 / CBS 11777 / NBRC 106824 / NRRL Y48691</strain>
    </source>
</reference>
<protein>
    <submittedName>
        <fullName evidence="4">Muskelin</fullName>
    </submittedName>
</protein>
<dbReference type="HOGENOM" id="CLU_004210_1_0_1"/>